<dbReference type="SUPFAM" id="SSF55729">
    <property type="entry name" value="Acyl-CoA N-acyltransferases (Nat)"/>
    <property type="match status" value="1"/>
</dbReference>
<dbReference type="PANTHER" id="PTHR43617:SF20">
    <property type="entry name" value="N-ALPHA-ACETYLTRANSFERASE RIMI"/>
    <property type="match status" value="1"/>
</dbReference>
<dbReference type="AlphaFoldDB" id="A0A2N7TJZ2"/>
<dbReference type="OrthoDB" id="9796129at2"/>
<dbReference type="EMBL" id="PNRE01000065">
    <property type="protein sequence ID" value="PMR68515.1"/>
    <property type="molecule type" value="Genomic_DNA"/>
</dbReference>
<name>A0A2N7TJZ2_9GAMM</name>
<dbReference type="InterPro" id="IPR000182">
    <property type="entry name" value="GNAT_dom"/>
</dbReference>
<dbReference type="Gene3D" id="3.40.630.30">
    <property type="match status" value="1"/>
</dbReference>
<dbReference type="GO" id="GO:0008999">
    <property type="term" value="F:protein-N-terminal-alanine acetyltransferase activity"/>
    <property type="evidence" value="ECO:0007669"/>
    <property type="project" value="TreeGrafter"/>
</dbReference>
<accession>A0A2N7TJZ2</accession>
<dbReference type="NCBIfam" id="NF033083">
    <property type="entry name" value="AAC_3_I"/>
    <property type="match status" value="1"/>
</dbReference>
<feature type="domain" description="N-acetyltransferase" evidence="1">
    <location>
        <begin position="8"/>
        <end position="157"/>
    </location>
</feature>
<comment type="caution">
    <text evidence="2">The sequence shown here is derived from an EMBL/GenBank/DDBJ whole genome shotgun (WGS) entry which is preliminary data.</text>
</comment>
<gene>
    <name evidence="2" type="primary">aac(3)-I</name>
    <name evidence="2" type="ORF">C1H66_14810</name>
</gene>
<dbReference type="CDD" id="cd04301">
    <property type="entry name" value="NAT_SF"/>
    <property type="match status" value="1"/>
</dbReference>
<evidence type="ECO:0000313" key="2">
    <source>
        <dbReference type="EMBL" id="PMR68515.1"/>
    </source>
</evidence>
<dbReference type="PANTHER" id="PTHR43617">
    <property type="entry name" value="L-AMINO ACID N-ACETYLTRANSFERASE"/>
    <property type="match status" value="1"/>
</dbReference>
<dbReference type="Proteomes" id="UP000235346">
    <property type="component" value="Unassembled WGS sequence"/>
</dbReference>
<proteinExistence type="predicted"/>
<organism evidence="2 3">
    <name type="scientific">Halomonas heilongjiangensis</name>
    <dbReference type="NCBI Taxonomy" id="1387883"/>
    <lineage>
        <taxon>Bacteria</taxon>
        <taxon>Pseudomonadati</taxon>
        <taxon>Pseudomonadota</taxon>
        <taxon>Gammaproteobacteria</taxon>
        <taxon>Oceanospirillales</taxon>
        <taxon>Halomonadaceae</taxon>
        <taxon>Halomonas</taxon>
    </lineage>
</organism>
<evidence type="ECO:0000259" key="1">
    <source>
        <dbReference type="PROSITE" id="PS51186"/>
    </source>
</evidence>
<dbReference type="InterPro" id="IPR016181">
    <property type="entry name" value="Acyl_CoA_acyltransferase"/>
</dbReference>
<keyword evidence="2" id="KW-0808">Transferase</keyword>
<sequence>MMSSSETFRIHTLTADDPAMMEALLTTFGEVFDEVETYGRARPSAAYLRRLLGGDHFIALAALKGGEVVGGLAAYVLHKFEQERSEIYIYDLAVAAAHRRQGIATALILTLKELAAARGAYVVFVQADHGDAPAIALYAKLGEREDVLHFDIAVTPE</sequence>
<dbReference type="Pfam" id="PF00583">
    <property type="entry name" value="Acetyltransf_1"/>
    <property type="match status" value="1"/>
</dbReference>
<reference evidence="2 3" key="1">
    <citation type="submission" date="2018-01" db="EMBL/GenBank/DDBJ databases">
        <title>Halomonas endophytica sp. nov., isolated from storage liquid in the stems of Populus euphratica.</title>
        <authorList>
            <person name="Chen C."/>
        </authorList>
    </citation>
    <scope>NUCLEOTIDE SEQUENCE [LARGE SCALE GENOMIC DNA]</scope>
    <source>
        <strain evidence="2 3">DSM 26881</strain>
    </source>
</reference>
<protein>
    <submittedName>
        <fullName evidence="2">AAC(3)-I family aminoglycoside N-acetyltransferase</fullName>
    </submittedName>
</protein>
<evidence type="ECO:0000313" key="3">
    <source>
        <dbReference type="Proteomes" id="UP000235346"/>
    </source>
</evidence>
<dbReference type="PROSITE" id="PS51186">
    <property type="entry name" value="GNAT"/>
    <property type="match status" value="1"/>
</dbReference>
<keyword evidence="3" id="KW-1185">Reference proteome</keyword>
<dbReference type="InterPro" id="IPR050276">
    <property type="entry name" value="MshD_Acetyltransferase"/>
</dbReference>